<dbReference type="SUPFAM" id="SSF56752">
    <property type="entry name" value="D-aminoacid aminotransferase-like PLP-dependent enzymes"/>
    <property type="match status" value="1"/>
</dbReference>
<dbReference type="InterPro" id="IPR043131">
    <property type="entry name" value="BCAT-like_N"/>
</dbReference>
<dbReference type="EMBL" id="FQUU01000022">
    <property type="protein sequence ID" value="SHF89230.1"/>
    <property type="molecule type" value="Genomic_DNA"/>
</dbReference>
<dbReference type="Gene3D" id="3.30.470.10">
    <property type="match status" value="1"/>
</dbReference>
<comment type="similarity">
    <text evidence="5">Belongs to the class-IV pyridoxal-phosphate-dependent aminotransferase family.</text>
</comment>
<evidence type="ECO:0000256" key="5">
    <source>
        <dbReference type="ARBA" id="ARBA00009320"/>
    </source>
</evidence>
<dbReference type="PANTHER" id="PTHR42743">
    <property type="entry name" value="AMINO-ACID AMINOTRANSFERASE"/>
    <property type="match status" value="1"/>
</dbReference>
<evidence type="ECO:0000256" key="7">
    <source>
        <dbReference type="ARBA" id="ARBA00022898"/>
    </source>
</evidence>
<dbReference type="Gene3D" id="3.20.10.10">
    <property type="entry name" value="D-amino Acid Aminotransferase, subunit A, domain 2"/>
    <property type="match status" value="1"/>
</dbReference>
<evidence type="ECO:0000256" key="1">
    <source>
        <dbReference type="ARBA" id="ARBA00001933"/>
    </source>
</evidence>
<reference evidence="11 12" key="1">
    <citation type="submission" date="2016-11" db="EMBL/GenBank/DDBJ databases">
        <authorList>
            <person name="Jaros S."/>
            <person name="Januszkiewicz K."/>
            <person name="Wedrychowicz H."/>
        </authorList>
    </citation>
    <scope>NUCLEOTIDE SEQUENCE [LARGE SCALE GENOMIC DNA]</scope>
    <source>
        <strain evidence="11 12">DSM 18119</strain>
    </source>
</reference>
<comment type="cofactor">
    <cofactor evidence="1">
        <name>pyridoxal 5'-phosphate</name>
        <dbReference type="ChEBI" id="CHEBI:597326"/>
    </cofactor>
</comment>
<dbReference type="OrthoDB" id="9805628at2"/>
<dbReference type="EC" id="2.6.1.42" evidence="6"/>
<accession>A0A1M5FCA3</accession>
<dbReference type="RefSeq" id="WP_084080275.1">
    <property type="nucleotide sequence ID" value="NZ_FQUU01000022.1"/>
</dbReference>
<dbReference type="InterPro" id="IPR001544">
    <property type="entry name" value="Aminotrans_IV"/>
</dbReference>
<comment type="pathway">
    <text evidence="2">Amino-acid biosynthesis; L-isoleucine biosynthesis; L-isoleucine from 2-oxobutanoate: step 4/4.</text>
</comment>
<sequence length="271" mass="31114">MMHVCFNGQMIAENTPVFNADNRGFRYGDGVFETIKVSKERIPLIDFHFERLITSLQLLKIQHSYTKELLVQWIMRLCQLNQCKDSARVRLAAFRNAIGHAEIIIEAQPVKSIDIQTWSQGFSLTIYPYARKSRDVFANLKTANFLPYVMAGFYAVEKGFDDCIVLNDDNKICDSSKANIFMIRDNEFYTPALHQGCINGVMRRYLIDALKELNYVVHQEEIVEEDLVSADELFLTNAVKGIMPVNTFKGKQYNNSITSGIYERLIIPLFA</sequence>
<proteinExistence type="inferred from homology"/>
<dbReference type="AlphaFoldDB" id="A0A1M5FCA3"/>
<keyword evidence="11" id="KW-0808">Transferase</keyword>
<evidence type="ECO:0000256" key="4">
    <source>
        <dbReference type="ARBA" id="ARBA00005072"/>
    </source>
</evidence>
<evidence type="ECO:0000313" key="12">
    <source>
        <dbReference type="Proteomes" id="UP000184048"/>
    </source>
</evidence>
<dbReference type="InterPro" id="IPR050571">
    <property type="entry name" value="Class-IV_PLP-Dep_Aminotrnsfr"/>
</dbReference>
<keyword evidence="7" id="KW-0663">Pyridoxal phosphate</keyword>
<dbReference type="InterPro" id="IPR036038">
    <property type="entry name" value="Aminotransferase-like"/>
</dbReference>
<dbReference type="STRING" id="1121884.SAMN02745131_03790"/>
<evidence type="ECO:0000256" key="2">
    <source>
        <dbReference type="ARBA" id="ARBA00004824"/>
    </source>
</evidence>
<dbReference type="GO" id="GO:0008652">
    <property type="term" value="P:amino acid biosynthetic process"/>
    <property type="evidence" value="ECO:0007669"/>
    <property type="project" value="UniProtKB-ARBA"/>
</dbReference>
<dbReference type="FunFam" id="3.20.10.10:FF:000002">
    <property type="entry name" value="D-alanine aminotransferase"/>
    <property type="match status" value="1"/>
</dbReference>
<evidence type="ECO:0000256" key="6">
    <source>
        <dbReference type="ARBA" id="ARBA00013053"/>
    </source>
</evidence>
<dbReference type="PANTHER" id="PTHR42743:SF11">
    <property type="entry name" value="AMINODEOXYCHORISMATE LYASE"/>
    <property type="match status" value="1"/>
</dbReference>
<evidence type="ECO:0000313" key="11">
    <source>
        <dbReference type="EMBL" id="SHF89230.1"/>
    </source>
</evidence>
<organism evidence="11 12">
    <name type="scientific">Flavisolibacter ginsengisoli DSM 18119</name>
    <dbReference type="NCBI Taxonomy" id="1121884"/>
    <lineage>
        <taxon>Bacteria</taxon>
        <taxon>Pseudomonadati</taxon>
        <taxon>Bacteroidota</taxon>
        <taxon>Chitinophagia</taxon>
        <taxon>Chitinophagales</taxon>
        <taxon>Chitinophagaceae</taxon>
        <taxon>Flavisolibacter</taxon>
    </lineage>
</organism>
<dbReference type="CDD" id="cd00449">
    <property type="entry name" value="PLPDE_IV"/>
    <property type="match status" value="1"/>
</dbReference>
<evidence type="ECO:0000256" key="9">
    <source>
        <dbReference type="ARBA" id="ARBA00048798"/>
    </source>
</evidence>
<dbReference type="InterPro" id="IPR043132">
    <property type="entry name" value="BCAT-like_C"/>
</dbReference>
<comment type="catalytic activity">
    <reaction evidence="8">
        <text>L-valine + 2-oxoglutarate = 3-methyl-2-oxobutanoate + L-glutamate</text>
        <dbReference type="Rhea" id="RHEA:24813"/>
        <dbReference type="ChEBI" id="CHEBI:11851"/>
        <dbReference type="ChEBI" id="CHEBI:16810"/>
        <dbReference type="ChEBI" id="CHEBI:29985"/>
        <dbReference type="ChEBI" id="CHEBI:57762"/>
        <dbReference type="EC" id="2.6.1.42"/>
    </reaction>
</comment>
<comment type="catalytic activity">
    <reaction evidence="10">
        <text>L-leucine + 2-oxoglutarate = 4-methyl-2-oxopentanoate + L-glutamate</text>
        <dbReference type="Rhea" id="RHEA:18321"/>
        <dbReference type="ChEBI" id="CHEBI:16810"/>
        <dbReference type="ChEBI" id="CHEBI:17865"/>
        <dbReference type="ChEBI" id="CHEBI:29985"/>
        <dbReference type="ChEBI" id="CHEBI:57427"/>
        <dbReference type="EC" id="2.6.1.42"/>
    </reaction>
</comment>
<evidence type="ECO:0000256" key="10">
    <source>
        <dbReference type="ARBA" id="ARBA00049229"/>
    </source>
</evidence>
<protein>
    <recommendedName>
        <fullName evidence="6">branched-chain-amino-acid transaminase</fullName>
        <ecNumber evidence="6">2.6.1.42</ecNumber>
    </recommendedName>
</protein>
<dbReference type="GO" id="GO:0046394">
    <property type="term" value="P:carboxylic acid biosynthetic process"/>
    <property type="evidence" value="ECO:0007669"/>
    <property type="project" value="UniProtKB-ARBA"/>
</dbReference>
<dbReference type="GO" id="GO:0004084">
    <property type="term" value="F:branched-chain-amino-acid transaminase activity"/>
    <property type="evidence" value="ECO:0007669"/>
    <property type="project" value="UniProtKB-EC"/>
</dbReference>
<comment type="pathway">
    <text evidence="4">Amino-acid biosynthesis; L-leucine biosynthesis; L-leucine from 3-methyl-2-oxobutanoate: step 4/4.</text>
</comment>
<keyword evidence="12" id="KW-1185">Reference proteome</keyword>
<evidence type="ECO:0000256" key="3">
    <source>
        <dbReference type="ARBA" id="ARBA00004931"/>
    </source>
</evidence>
<dbReference type="Proteomes" id="UP000184048">
    <property type="component" value="Unassembled WGS sequence"/>
</dbReference>
<evidence type="ECO:0000256" key="8">
    <source>
        <dbReference type="ARBA" id="ARBA00048212"/>
    </source>
</evidence>
<name>A0A1M5FCA3_9BACT</name>
<comment type="catalytic activity">
    <reaction evidence="9">
        <text>L-isoleucine + 2-oxoglutarate = (S)-3-methyl-2-oxopentanoate + L-glutamate</text>
        <dbReference type="Rhea" id="RHEA:24801"/>
        <dbReference type="ChEBI" id="CHEBI:16810"/>
        <dbReference type="ChEBI" id="CHEBI:29985"/>
        <dbReference type="ChEBI" id="CHEBI:35146"/>
        <dbReference type="ChEBI" id="CHEBI:58045"/>
        <dbReference type="EC" id="2.6.1.42"/>
    </reaction>
</comment>
<dbReference type="Pfam" id="PF01063">
    <property type="entry name" value="Aminotran_4"/>
    <property type="match status" value="1"/>
</dbReference>
<gene>
    <name evidence="11" type="ORF">SAMN02745131_03790</name>
</gene>
<keyword evidence="11" id="KW-0032">Aminotransferase</keyword>
<comment type="pathway">
    <text evidence="3">Amino-acid biosynthesis; L-valine biosynthesis; L-valine from pyruvate: step 4/4.</text>
</comment>